<organism evidence="1 2">
    <name type="scientific">Parafrankia soli</name>
    <dbReference type="NCBI Taxonomy" id="2599596"/>
    <lineage>
        <taxon>Bacteria</taxon>
        <taxon>Bacillati</taxon>
        <taxon>Actinomycetota</taxon>
        <taxon>Actinomycetes</taxon>
        <taxon>Frankiales</taxon>
        <taxon>Frankiaceae</taxon>
        <taxon>Parafrankia</taxon>
    </lineage>
</organism>
<dbReference type="AlphaFoldDB" id="A0A1S1PJX7"/>
<accession>A0A1S1PJX7</accession>
<proteinExistence type="predicted"/>
<sequence>MPRPSVCSPAYTSIAPAGRRDRLRRAPPYWYRRPEAAPGRFRVPGPGPVPVPAETYRVTGVFSPVAASDGPPASRYRMAR</sequence>
<name>A0A1S1PJX7_9ACTN</name>
<dbReference type="Proteomes" id="UP000179769">
    <property type="component" value="Unassembled WGS sequence"/>
</dbReference>
<dbReference type="EMBL" id="MAXA01000257">
    <property type="protein sequence ID" value="OHV21175.1"/>
    <property type="molecule type" value="Genomic_DNA"/>
</dbReference>
<reference evidence="2" key="1">
    <citation type="submission" date="2016-07" db="EMBL/GenBank/DDBJ databases">
        <title>Frankia sp. NRRL B-16219 Genome sequencing.</title>
        <authorList>
            <person name="Ghodhbane-Gtari F."/>
            <person name="Swanson E."/>
            <person name="Gueddou A."/>
            <person name="Louati M."/>
            <person name="Nouioui I."/>
            <person name="Hezbri K."/>
            <person name="Abebe-Akele F."/>
            <person name="Simpson S."/>
            <person name="Morris K."/>
            <person name="Thomas K."/>
            <person name="Gtari M."/>
            <person name="Tisa L.S."/>
        </authorList>
    </citation>
    <scope>NUCLEOTIDE SEQUENCE [LARGE SCALE GENOMIC DNA]</scope>
    <source>
        <strain evidence="2">NRRL B-16219</strain>
    </source>
</reference>
<gene>
    <name evidence="1" type="ORF">BBK14_07795</name>
</gene>
<evidence type="ECO:0000313" key="2">
    <source>
        <dbReference type="Proteomes" id="UP000179769"/>
    </source>
</evidence>
<comment type="caution">
    <text evidence="1">The sequence shown here is derived from an EMBL/GenBank/DDBJ whole genome shotgun (WGS) entry which is preliminary data.</text>
</comment>
<keyword evidence="2" id="KW-1185">Reference proteome</keyword>
<protein>
    <submittedName>
        <fullName evidence="1">Uncharacterized protein</fullName>
    </submittedName>
</protein>
<evidence type="ECO:0000313" key="1">
    <source>
        <dbReference type="EMBL" id="OHV21175.1"/>
    </source>
</evidence>